<dbReference type="OrthoDB" id="10642524at2759"/>
<name>A0A7E6EB50_9CHIR</name>
<keyword evidence="2" id="KW-0812">Transmembrane</keyword>
<dbReference type="Proteomes" id="UP000504628">
    <property type="component" value="Chromosome 1"/>
</dbReference>
<feature type="compositionally biased region" description="Low complexity" evidence="1">
    <location>
        <begin position="21"/>
        <end position="46"/>
    </location>
</feature>
<accession>A0A7E6EB50</accession>
<dbReference type="GeneID" id="118502034"/>
<evidence type="ECO:0000256" key="2">
    <source>
        <dbReference type="SAM" id="Phobius"/>
    </source>
</evidence>
<feature type="transmembrane region" description="Helical" evidence="2">
    <location>
        <begin position="266"/>
        <end position="283"/>
    </location>
</feature>
<keyword evidence="3" id="KW-1185">Reference proteome</keyword>
<sequence length="295" mass="32462">MLPLRGRGHGRRRKHKHPRAGRAPSRPSRRAAAAAGRVRSRAGPSAELRGPEGPRPLLTCIQRAGVRAATAAAAAGRLVLGARRRRTGAGKGRGPRCRASGTVTLGAQERSRGCRGEGPRRRKLRPRSRRSRGYYYESRAKPGLGLGLLALRLPPLRGLLLRLLLPGPRLLHRNASFRCLCSHTRSHPRGPGERRPRDIRIEINNKVQGVREEGLIDVEGLAGVSHSPERRGGVRGRRRSPIAPPRPRPLGAEFGTVRVRVRRPRVLTIFCFTLTAFLLFSLLECRAELGRLVGC</sequence>
<gene>
    <name evidence="4" type="primary">LOC118502034</name>
</gene>
<dbReference type="RefSeq" id="XP_035888598.1">
    <property type="nucleotide sequence ID" value="XM_036032705.1"/>
</dbReference>
<feature type="compositionally biased region" description="Basic residues" evidence="1">
    <location>
        <begin position="120"/>
        <end position="132"/>
    </location>
</feature>
<feature type="compositionally biased region" description="Basic and acidic residues" evidence="1">
    <location>
        <begin position="109"/>
        <end position="119"/>
    </location>
</feature>
<proteinExistence type="predicted"/>
<feature type="region of interest" description="Disordered" evidence="1">
    <location>
        <begin position="1"/>
        <end position="56"/>
    </location>
</feature>
<evidence type="ECO:0000313" key="4">
    <source>
        <dbReference type="RefSeq" id="XP_035888598.1"/>
    </source>
</evidence>
<dbReference type="KEGG" id="pdic:118502034"/>
<dbReference type="AlphaFoldDB" id="A0A7E6EB50"/>
<organism evidence="3 4">
    <name type="scientific">Phyllostomus discolor</name>
    <name type="common">pale spear-nosed bat</name>
    <dbReference type="NCBI Taxonomy" id="89673"/>
    <lineage>
        <taxon>Eukaryota</taxon>
        <taxon>Metazoa</taxon>
        <taxon>Chordata</taxon>
        <taxon>Craniata</taxon>
        <taxon>Vertebrata</taxon>
        <taxon>Euteleostomi</taxon>
        <taxon>Mammalia</taxon>
        <taxon>Eutheria</taxon>
        <taxon>Laurasiatheria</taxon>
        <taxon>Chiroptera</taxon>
        <taxon>Yangochiroptera</taxon>
        <taxon>Phyllostomidae</taxon>
        <taxon>Phyllostominae</taxon>
        <taxon>Phyllostomus</taxon>
    </lineage>
</organism>
<protein>
    <submittedName>
        <fullName evidence="4">Uncharacterized protein LOC118502034</fullName>
    </submittedName>
</protein>
<feature type="compositionally biased region" description="Basic residues" evidence="1">
    <location>
        <begin position="1"/>
        <end position="20"/>
    </location>
</feature>
<evidence type="ECO:0000256" key="1">
    <source>
        <dbReference type="SAM" id="MobiDB-lite"/>
    </source>
</evidence>
<dbReference type="InParanoid" id="A0A7E6EB50"/>
<keyword evidence="2" id="KW-0472">Membrane</keyword>
<evidence type="ECO:0000313" key="3">
    <source>
        <dbReference type="Proteomes" id="UP000504628"/>
    </source>
</evidence>
<feature type="region of interest" description="Disordered" evidence="1">
    <location>
        <begin position="107"/>
        <end position="133"/>
    </location>
</feature>
<keyword evidence="2" id="KW-1133">Transmembrane helix</keyword>
<feature type="region of interest" description="Disordered" evidence="1">
    <location>
        <begin position="226"/>
        <end position="247"/>
    </location>
</feature>
<reference evidence="4" key="1">
    <citation type="submission" date="2025-08" db="UniProtKB">
        <authorList>
            <consortium name="RefSeq"/>
        </authorList>
    </citation>
    <scope>IDENTIFICATION</scope>
    <source>
        <tissue evidence="4">Muscle</tissue>
    </source>
</reference>